<evidence type="ECO:0000256" key="1">
    <source>
        <dbReference type="ARBA" id="ARBA00022801"/>
    </source>
</evidence>
<dbReference type="InterPro" id="IPR029058">
    <property type="entry name" value="AB_hydrolase_fold"/>
</dbReference>
<dbReference type="Proteomes" id="UP000282084">
    <property type="component" value="Unassembled WGS sequence"/>
</dbReference>
<sequence length="267" mass="28799">MLTSLLTDGGVRLIVRESGPAGGPAAVLVHGWAQSGEAWTYAPQDPALRLHALDLRGHGESDTPDDGYRDSATWAGDLRTVLDHTGPAVLVGWSYGGLVIADYLRFHGTSRVRGLVLVDAITELGRDRPGGATGRLTREALPDALSEDPGVAVPAMHRFFTQLAPGLPGGLNQRLLGTALRVSPRVREELFRRDLDNADVLRAFDRPALVVHGTRDEVVDPSAGEYAAATIPGAELRRYEDVGHMPFLERPERFAAELAAFVTEVCR</sequence>
<name>A0A495W840_9PSEU</name>
<dbReference type="Pfam" id="PF12697">
    <property type="entry name" value="Abhydrolase_6"/>
    <property type="match status" value="1"/>
</dbReference>
<dbReference type="InterPro" id="IPR000073">
    <property type="entry name" value="AB_hydrolase_1"/>
</dbReference>
<dbReference type="Gene3D" id="3.40.50.1820">
    <property type="entry name" value="alpha/beta hydrolase"/>
    <property type="match status" value="1"/>
</dbReference>
<dbReference type="PANTHER" id="PTHR43798:SF31">
    <property type="entry name" value="AB HYDROLASE SUPERFAMILY PROTEIN YCLE"/>
    <property type="match status" value="1"/>
</dbReference>
<dbReference type="InterPro" id="IPR050266">
    <property type="entry name" value="AB_hydrolase_sf"/>
</dbReference>
<evidence type="ECO:0000259" key="2">
    <source>
        <dbReference type="Pfam" id="PF12697"/>
    </source>
</evidence>
<organism evidence="3 4">
    <name type="scientific">Saccharothrix australiensis</name>
    <dbReference type="NCBI Taxonomy" id="2072"/>
    <lineage>
        <taxon>Bacteria</taxon>
        <taxon>Bacillati</taxon>
        <taxon>Actinomycetota</taxon>
        <taxon>Actinomycetes</taxon>
        <taxon>Pseudonocardiales</taxon>
        <taxon>Pseudonocardiaceae</taxon>
        <taxon>Saccharothrix</taxon>
    </lineage>
</organism>
<keyword evidence="1" id="KW-0378">Hydrolase</keyword>
<dbReference type="RefSeq" id="WP_121012890.1">
    <property type="nucleotide sequence ID" value="NZ_RBXO01000001.1"/>
</dbReference>
<evidence type="ECO:0000313" key="4">
    <source>
        <dbReference type="Proteomes" id="UP000282084"/>
    </source>
</evidence>
<comment type="caution">
    <text evidence="3">The sequence shown here is derived from an EMBL/GenBank/DDBJ whole genome shotgun (WGS) entry which is preliminary data.</text>
</comment>
<protein>
    <submittedName>
        <fullName evidence="3">Pimeloyl-ACP methyl ester carboxylesterase</fullName>
    </submittedName>
</protein>
<dbReference type="AlphaFoldDB" id="A0A495W840"/>
<reference evidence="3 4" key="1">
    <citation type="submission" date="2018-10" db="EMBL/GenBank/DDBJ databases">
        <title>Sequencing the genomes of 1000 actinobacteria strains.</title>
        <authorList>
            <person name="Klenk H.-P."/>
        </authorList>
    </citation>
    <scope>NUCLEOTIDE SEQUENCE [LARGE SCALE GENOMIC DNA]</scope>
    <source>
        <strain evidence="3 4">DSM 43800</strain>
    </source>
</reference>
<dbReference type="PANTHER" id="PTHR43798">
    <property type="entry name" value="MONOACYLGLYCEROL LIPASE"/>
    <property type="match status" value="1"/>
</dbReference>
<dbReference type="GO" id="GO:0016020">
    <property type="term" value="C:membrane"/>
    <property type="evidence" value="ECO:0007669"/>
    <property type="project" value="TreeGrafter"/>
</dbReference>
<dbReference type="OrthoDB" id="9785847at2"/>
<dbReference type="SUPFAM" id="SSF53474">
    <property type="entry name" value="alpha/beta-Hydrolases"/>
    <property type="match status" value="1"/>
</dbReference>
<dbReference type="GO" id="GO:0016787">
    <property type="term" value="F:hydrolase activity"/>
    <property type="evidence" value="ECO:0007669"/>
    <property type="project" value="UniProtKB-KW"/>
</dbReference>
<dbReference type="PRINTS" id="PR00111">
    <property type="entry name" value="ABHYDROLASE"/>
</dbReference>
<evidence type="ECO:0000313" key="3">
    <source>
        <dbReference type="EMBL" id="RKT57931.1"/>
    </source>
</evidence>
<keyword evidence="4" id="KW-1185">Reference proteome</keyword>
<accession>A0A495W840</accession>
<gene>
    <name evidence="3" type="ORF">C8E97_6663</name>
</gene>
<feature type="domain" description="AB hydrolase-1" evidence="2">
    <location>
        <begin position="27"/>
        <end position="256"/>
    </location>
</feature>
<proteinExistence type="predicted"/>
<dbReference type="EMBL" id="RBXO01000001">
    <property type="protein sequence ID" value="RKT57931.1"/>
    <property type="molecule type" value="Genomic_DNA"/>
</dbReference>